<proteinExistence type="predicted"/>
<dbReference type="EMBL" id="NMUH01000008">
    <property type="protein sequence ID" value="MQL68116.1"/>
    <property type="molecule type" value="Genomic_DNA"/>
</dbReference>
<evidence type="ECO:0000256" key="1">
    <source>
        <dbReference type="SAM" id="MobiDB-lite"/>
    </source>
</evidence>
<keyword evidence="3" id="KW-1185">Reference proteome</keyword>
<evidence type="ECO:0000313" key="2">
    <source>
        <dbReference type="EMBL" id="MQL68116.1"/>
    </source>
</evidence>
<feature type="region of interest" description="Disordered" evidence="1">
    <location>
        <begin position="31"/>
        <end position="94"/>
    </location>
</feature>
<dbReference type="AlphaFoldDB" id="A0A843TCW3"/>
<organism evidence="2 3">
    <name type="scientific">Colocasia esculenta</name>
    <name type="common">Wild taro</name>
    <name type="synonym">Arum esculentum</name>
    <dbReference type="NCBI Taxonomy" id="4460"/>
    <lineage>
        <taxon>Eukaryota</taxon>
        <taxon>Viridiplantae</taxon>
        <taxon>Streptophyta</taxon>
        <taxon>Embryophyta</taxon>
        <taxon>Tracheophyta</taxon>
        <taxon>Spermatophyta</taxon>
        <taxon>Magnoliopsida</taxon>
        <taxon>Liliopsida</taxon>
        <taxon>Araceae</taxon>
        <taxon>Aroideae</taxon>
        <taxon>Colocasieae</taxon>
        <taxon>Colocasia</taxon>
    </lineage>
</organism>
<feature type="compositionally biased region" description="Low complexity" evidence="1">
    <location>
        <begin position="60"/>
        <end position="76"/>
    </location>
</feature>
<gene>
    <name evidence="2" type="ORF">Taro_000436</name>
</gene>
<name>A0A843TCW3_COLES</name>
<accession>A0A843TCW3</accession>
<reference evidence="2" key="1">
    <citation type="submission" date="2017-07" db="EMBL/GenBank/DDBJ databases">
        <title>Taro Niue Genome Assembly and Annotation.</title>
        <authorList>
            <person name="Atibalentja N."/>
            <person name="Keating K."/>
            <person name="Fields C.J."/>
        </authorList>
    </citation>
    <scope>NUCLEOTIDE SEQUENCE</scope>
    <source>
        <strain evidence="2">Niue_2</strain>
        <tissue evidence="2">Leaf</tissue>
    </source>
</reference>
<comment type="caution">
    <text evidence="2">The sequence shown here is derived from an EMBL/GenBank/DDBJ whole genome shotgun (WGS) entry which is preliminary data.</text>
</comment>
<dbReference type="Proteomes" id="UP000652761">
    <property type="component" value="Unassembled WGS sequence"/>
</dbReference>
<evidence type="ECO:0000313" key="3">
    <source>
        <dbReference type="Proteomes" id="UP000652761"/>
    </source>
</evidence>
<protein>
    <submittedName>
        <fullName evidence="2">Uncharacterized protein</fullName>
    </submittedName>
</protein>
<sequence length="136" mass="15306">MKALVLAPYVWPVYGPSVTVVDHIPRIVHGTSDPVQARPIDTPTGNYKRGQGSHIRRRTSASSRPSARQQQRDQAQGLLPNDELENAARNPNYGDTWVREHVGRYYPATQIDIISLDRGYVRGYLCSKLPVRVVMI</sequence>